<reference evidence="1" key="1">
    <citation type="submission" date="2015-10" db="EMBL/GenBank/DDBJ databases">
        <title>Draft genome sequence of Salegentibacter mishustinae KCTC 12263.</title>
        <authorList>
            <person name="Lin W."/>
            <person name="Zheng Q."/>
        </authorList>
    </citation>
    <scope>NUCLEOTIDE SEQUENCE [LARGE SCALE GENOMIC DNA]</scope>
    <source>
        <strain evidence="1">KCTC 12263</strain>
    </source>
</reference>
<dbReference type="OrthoDB" id="5175111at2"/>
<dbReference type="AlphaFoldDB" id="A0A0Q9ZHL8"/>
<organism evidence="1 2">
    <name type="scientific">Salegentibacter mishustinae</name>
    <dbReference type="NCBI Taxonomy" id="270918"/>
    <lineage>
        <taxon>Bacteria</taxon>
        <taxon>Pseudomonadati</taxon>
        <taxon>Bacteroidota</taxon>
        <taxon>Flavobacteriia</taxon>
        <taxon>Flavobacteriales</taxon>
        <taxon>Flavobacteriaceae</taxon>
        <taxon>Salegentibacter</taxon>
    </lineage>
</organism>
<dbReference type="SUPFAM" id="SSF48452">
    <property type="entry name" value="TPR-like"/>
    <property type="match status" value="1"/>
</dbReference>
<protein>
    <submittedName>
        <fullName evidence="1">Uncharacterized protein</fullName>
    </submittedName>
</protein>
<gene>
    <name evidence="1" type="ORF">APR42_05525</name>
</gene>
<sequence>MSEISNIIKYTFSLCSNKLNFFGDVYLEEEGQLLSYDEKRIIGRNAYNKLLIETNAAFEEEENLIEAENNLLLAFVFSFSDDQSNFWESKNLNFYESLLIVEEGIINSSTIENESNGKTDYQQAIILWEDIDLVELMYSDDEECFFRFYYKNETHHSDIYTGEFCTDDLETCRILNDLFNEIVDYKKQISFASINEHNESKTKIIDLIENNNFKEALNTLDDFRNTYEVEDISYENTIFYYINRTLSLINLEEFEEALKVIDRYIEKYPDNDEAPPYSYELKGEILMKTNNFLPAINYLAKSEENYEEAKYKKDAFILKEESYSKLKQVFSDISYNQRKLIFIGEDIHSTKSNEIVILKKNDLPLNIKFPIGHPHLNEIYTCHPHKQNLYLPLKDYSEELFLDRINEFSYLLQCLGAKSLEISSSKSNSSDQKATSSTEVDAKIDYKINSAHVNYKGENTENTLIDGKLKISKKQVFKPVKAPFVPTNLIWYHSDLNWQRLVDQRLNGNIMAHNEIISSSQSENISSHELKQIDAELKLLLPKIGVTYNGENEIATSSKNTHEWILTVEFEDVENLQPNKNIESKLLIDENNNNKEIDTNLKKYREDVLVMIEDDGIIDDMERNILNRKIKRYGISEEDALIIENEILTTGYAENELNYIQEIKEFLEDGGISNIERKILDRYALKFGVDKDKQIEIDKIFIN</sequence>
<name>A0A0Q9ZHL8_9FLAO</name>
<dbReference type="STRING" id="270918.APR42_05525"/>
<proteinExistence type="predicted"/>
<dbReference type="RefSeq" id="WP_057481919.1">
    <property type="nucleotide sequence ID" value="NZ_BMWR01000001.1"/>
</dbReference>
<comment type="caution">
    <text evidence="1">The sequence shown here is derived from an EMBL/GenBank/DDBJ whole genome shotgun (WGS) entry which is preliminary data.</text>
</comment>
<dbReference type="Proteomes" id="UP000051643">
    <property type="component" value="Unassembled WGS sequence"/>
</dbReference>
<dbReference type="InterPro" id="IPR011990">
    <property type="entry name" value="TPR-like_helical_dom_sf"/>
</dbReference>
<evidence type="ECO:0000313" key="1">
    <source>
        <dbReference type="EMBL" id="KRG28247.1"/>
    </source>
</evidence>
<evidence type="ECO:0000313" key="2">
    <source>
        <dbReference type="Proteomes" id="UP000051643"/>
    </source>
</evidence>
<dbReference type="Gene3D" id="1.25.40.10">
    <property type="entry name" value="Tetratricopeptide repeat domain"/>
    <property type="match status" value="1"/>
</dbReference>
<keyword evidence="2" id="KW-1185">Reference proteome</keyword>
<accession>A0A0Q9ZHL8</accession>
<dbReference type="EMBL" id="LKTP01000023">
    <property type="protein sequence ID" value="KRG28247.1"/>
    <property type="molecule type" value="Genomic_DNA"/>
</dbReference>